<accession>A0ACB6UZ32</accession>
<evidence type="ECO:0000313" key="1">
    <source>
        <dbReference type="EMBL" id="KAF5093178.1"/>
    </source>
</evidence>
<sequence>MSHGTTDCPSPALLLQTVDGRRHVFGGIGEGFQRLMTQSRIKMGKFTNIFLTGNLNWERMGGLPGLLLTIADQGVKSINVHSSNEHIGWACAAWRHFIFRQNIDLNPNSLAVNRLFEDKYFYALGVSISKDKDVVPLSEEQEKAHEEVNDVAKNIVKRMFPRPGDKVDSKDATSLKLKDIVSSDTTSSSYIIQIKQTRGRFNVEKANKLGVPKGSIRSVLSSGKSITLENGTVINPEQVLEPTINGPRVLVIDCPGAEYVDSVFSQDWVQSLSPAKHPKQTGMLLRSRAAATSASPPLKRQRTDNIDSPYDGLAEKPAVVYHFLGKTVNPFEGAYFDWLLKTKDLFKEDCMHFIQHPDYAPDGITFDSAALLNIKLRYLYPDNFRVLQAYDAVKQMPAKVPENIRLSHGFSVVSLEPAVKYDGRRERSSGSVNMAEIEEFTLSPLKAKLAEANLSIEGEPTFLPPEIPETHLKDVEVITIGTGSALPSKYRNVVSTLVRVKPGEKKSILFDCGEATIGNLRRLFGVEESIKVLRELQILYLSHLHADHHLGAISFIRHWLEANKDSDLPLYVMGPWKYFQFLHEWTQLEEAVSMGRIKFVDNESFIIGSSFLADNNRKIDEIERFAITDSPSFFYEMKEKVGLTEVRTCKAKHCDLAYCVSFTFDLSENQKFQVAYSGDTRPTNMFAFKVGRGADLLIHEATHENGLEKEAAKKKHTTIGQALEVARKMNAKYTILTHFSQRYPKLPNIESTSDTGYLSETESISDYEGETLIPSDNGRTSVTGTNDLKVALAFDGMGVKLKDIEHQKRRYEQLKLFFAEVAEEESKEEQADQEQAKPVKKGKSGKGK</sequence>
<dbReference type="Proteomes" id="UP000744676">
    <property type="component" value="Unassembled WGS sequence"/>
</dbReference>
<evidence type="ECO:0000313" key="2">
    <source>
        <dbReference type="Proteomes" id="UP000744676"/>
    </source>
</evidence>
<comment type="caution">
    <text evidence="1">The sequence shown here is derived from an EMBL/GenBank/DDBJ whole genome shotgun (WGS) entry which is preliminary data.</text>
</comment>
<organism evidence="1 2">
    <name type="scientific">Geotrichum galactomycetum</name>
    <dbReference type="NCBI Taxonomy" id="27317"/>
    <lineage>
        <taxon>Eukaryota</taxon>
        <taxon>Fungi</taxon>
        <taxon>Dikarya</taxon>
        <taxon>Ascomycota</taxon>
        <taxon>Saccharomycotina</taxon>
        <taxon>Dipodascomycetes</taxon>
        <taxon>Dipodascales</taxon>
        <taxon>Dipodascaceae</taxon>
        <taxon>Geotrichum</taxon>
    </lineage>
</organism>
<reference evidence="1 2" key="1">
    <citation type="journal article" date="2020" name="Front. Microbiol.">
        <title>Phenotypic and Genetic Characterization of the Cheese Ripening Yeast Geotrichum candidum.</title>
        <authorList>
            <person name="Perkins V."/>
            <person name="Vignola S."/>
            <person name="Lessard M.H."/>
            <person name="Plante P.L."/>
            <person name="Corbeil J."/>
            <person name="Dugat-Bony E."/>
            <person name="Frenette M."/>
            <person name="Labrie S."/>
        </authorList>
    </citation>
    <scope>NUCLEOTIDE SEQUENCE [LARGE SCALE GENOMIC DNA]</scope>
    <source>
        <strain evidence="1 2">LMA-1147</strain>
    </source>
</reference>
<keyword evidence="2" id="KW-1185">Reference proteome</keyword>
<proteinExistence type="predicted"/>
<protein>
    <submittedName>
        <fullName evidence="1">Uncharacterized protein</fullName>
    </submittedName>
</protein>
<name>A0ACB6UZ32_9ASCO</name>
<dbReference type="EMBL" id="QVQA01000268">
    <property type="protein sequence ID" value="KAF5093178.1"/>
    <property type="molecule type" value="Genomic_DNA"/>
</dbReference>
<gene>
    <name evidence="1" type="ORF">D0Z00_004198</name>
</gene>